<feature type="domain" description="C2H2-type" evidence="14">
    <location>
        <begin position="599"/>
        <end position="626"/>
    </location>
</feature>
<keyword evidence="10" id="KW-0539">Nucleus</keyword>
<accession>A0AAV2PKG6</accession>
<evidence type="ECO:0000256" key="11">
    <source>
        <dbReference type="PROSITE-ProRule" id="PRU00042"/>
    </source>
</evidence>
<feature type="domain" description="C2H2-type" evidence="14">
    <location>
        <begin position="487"/>
        <end position="514"/>
    </location>
</feature>
<keyword evidence="16" id="KW-1185">Reference proteome</keyword>
<dbReference type="Pfam" id="PF00628">
    <property type="entry name" value="PHD"/>
    <property type="match status" value="1"/>
</dbReference>
<feature type="domain" description="C2H2-type" evidence="14">
    <location>
        <begin position="515"/>
        <end position="542"/>
    </location>
</feature>
<feature type="domain" description="C2H2-type" evidence="14">
    <location>
        <begin position="305"/>
        <end position="332"/>
    </location>
</feature>
<feature type="domain" description="PHD-type" evidence="13">
    <location>
        <begin position="8"/>
        <end position="68"/>
    </location>
</feature>
<feature type="domain" description="C2H2-type" evidence="14">
    <location>
        <begin position="543"/>
        <end position="570"/>
    </location>
</feature>
<dbReference type="AlphaFoldDB" id="A0AAV2PKG6"/>
<dbReference type="GO" id="GO:0003677">
    <property type="term" value="F:DNA binding"/>
    <property type="evidence" value="ECO:0007669"/>
    <property type="project" value="UniProtKB-KW"/>
</dbReference>
<evidence type="ECO:0000256" key="10">
    <source>
        <dbReference type="ARBA" id="ARBA00023242"/>
    </source>
</evidence>
<dbReference type="InterPro" id="IPR019786">
    <property type="entry name" value="Zinc_finger_PHD-type_CS"/>
</dbReference>
<evidence type="ECO:0000256" key="2">
    <source>
        <dbReference type="ARBA" id="ARBA00006991"/>
    </source>
</evidence>
<dbReference type="InterPro" id="IPR011011">
    <property type="entry name" value="Znf_FYVE_PHD"/>
</dbReference>
<dbReference type="InterPro" id="IPR050331">
    <property type="entry name" value="Zinc_finger"/>
</dbReference>
<evidence type="ECO:0000256" key="6">
    <source>
        <dbReference type="ARBA" id="ARBA00022833"/>
    </source>
</evidence>
<feature type="domain" description="C2H2-type" evidence="14">
    <location>
        <begin position="571"/>
        <end position="598"/>
    </location>
</feature>
<evidence type="ECO:0000256" key="1">
    <source>
        <dbReference type="ARBA" id="ARBA00004123"/>
    </source>
</evidence>
<evidence type="ECO:0000313" key="15">
    <source>
        <dbReference type="EMBL" id="CAL4059549.1"/>
    </source>
</evidence>
<dbReference type="Gene3D" id="3.30.40.10">
    <property type="entry name" value="Zinc/RING finger domain, C3HC4 (zinc finger)"/>
    <property type="match status" value="1"/>
</dbReference>
<gene>
    <name evidence="15" type="ORF">MNOR_LOCUS671</name>
</gene>
<reference evidence="15 16" key="1">
    <citation type="submission" date="2024-05" db="EMBL/GenBank/DDBJ databases">
        <authorList>
            <person name="Wallberg A."/>
        </authorList>
    </citation>
    <scope>NUCLEOTIDE SEQUENCE [LARGE SCALE GENOMIC DNA]</scope>
</reference>
<dbReference type="InterPro" id="IPR036236">
    <property type="entry name" value="Znf_C2H2_sf"/>
</dbReference>
<feature type="domain" description="C2H2-type" evidence="14">
    <location>
        <begin position="234"/>
        <end position="261"/>
    </location>
</feature>
<dbReference type="PROSITE" id="PS01359">
    <property type="entry name" value="ZF_PHD_1"/>
    <property type="match status" value="1"/>
</dbReference>
<evidence type="ECO:0000256" key="9">
    <source>
        <dbReference type="ARBA" id="ARBA00023163"/>
    </source>
</evidence>
<dbReference type="FunFam" id="3.30.160.60:FF:002737">
    <property type="entry name" value="AGAP008430-PA"/>
    <property type="match status" value="1"/>
</dbReference>
<dbReference type="SUPFAM" id="SSF57667">
    <property type="entry name" value="beta-beta-alpha zinc fingers"/>
    <property type="match status" value="7"/>
</dbReference>
<feature type="region of interest" description="Disordered" evidence="12">
    <location>
        <begin position="414"/>
        <end position="442"/>
    </location>
</feature>
<dbReference type="Gene3D" id="3.30.160.60">
    <property type="entry name" value="Classic Zinc Finger"/>
    <property type="match status" value="10"/>
</dbReference>
<dbReference type="GO" id="GO:0008270">
    <property type="term" value="F:zinc ion binding"/>
    <property type="evidence" value="ECO:0007669"/>
    <property type="project" value="UniProtKB-KW"/>
</dbReference>
<evidence type="ECO:0000256" key="3">
    <source>
        <dbReference type="ARBA" id="ARBA00022723"/>
    </source>
</evidence>
<keyword evidence="6" id="KW-0862">Zinc</keyword>
<dbReference type="InterPro" id="IPR019787">
    <property type="entry name" value="Znf_PHD-finger"/>
</dbReference>
<protein>
    <submittedName>
        <fullName evidence="15">Uncharacterized protein</fullName>
    </submittedName>
</protein>
<dbReference type="GO" id="GO:0005634">
    <property type="term" value="C:nucleus"/>
    <property type="evidence" value="ECO:0007669"/>
    <property type="project" value="UniProtKB-SubCell"/>
</dbReference>
<organism evidence="15 16">
    <name type="scientific">Meganyctiphanes norvegica</name>
    <name type="common">Northern krill</name>
    <name type="synonym">Thysanopoda norvegica</name>
    <dbReference type="NCBI Taxonomy" id="48144"/>
    <lineage>
        <taxon>Eukaryota</taxon>
        <taxon>Metazoa</taxon>
        <taxon>Ecdysozoa</taxon>
        <taxon>Arthropoda</taxon>
        <taxon>Crustacea</taxon>
        <taxon>Multicrustacea</taxon>
        <taxon>Malacostraca</taxon>
        <taxon>Eumalacostraca</taxon>
        <taxon>Eucarida</taxon>
        <taxon>Euphausiacea</taxon>
        <taxon>Euphausiidae</taxon>
        <taxon>Meganyctiphanes</taxon>
    </lineage>
</organism>
<dbReference type="Proteomes" id="UP001497623">
    <property type="component" value="Unassembled WGS sequence"/>
</dbReference>
<keyword evidence="8" id="KW-0238">DNA-binding</keyword>
<dbReference type="Pfam" id="PF00096">
    <property type="entry name" value="zf-C2H2"/>
    <property type="match status" value="8"/>
</dbReference>
<sequence>MANGNTLDVNCGICKVIVEEDSEGLFCDVCNSWFHNDCNKTPLDYELYALLNEAPKNVKWFCDKCIWETEKWIKEVNSKQSQILNYNKELHNEHNPDRTPQISEIKVEIDDEYPENWEFEGMSNSLDLGDCDPPEDTEEVTRIKQKRKLKKKSSVDNVCNNVMRITETIKTQNMLNLRNISQEKLLNITDGILSVNETNCTRTKCNLCPKTFINLDDCIAHRLSDHEGVVKKPYKCSICKKNWKTKNSLTIHMRIHKDKKPKQPKLQLNRGAECGYTKPQQTSLQSSEAHQYKDKEFSDIDVKPYKCSICNKKWKTKKSCEMHMRIHTDKKPKQPKLQLNRGAECGYTKPQQTSLQSSEAHQYKNKQFSDIDSSNHVTKEIQNSQGLLHSLQENPQELPENEFGVSYEDDAESLYGNEPKEKDDDYMGDGAESAISSNSEGSNYDSEGSDYIYNTKRFHKKYQCKLCDNSFTINSALKNHMKTHNSFKCSICEMGFLNNFKLKIHMRVHTGEKPYQCSHCDKVFSQKATLGTHMKSHTGNNQFRCKICDKVFKHDYTLKVHIRRHTGEKPYQCDQCEKAFVTTGMLQRHKKEHTGEKPFLCNHCGKAFSENKSLVRHLKIHSGEKPYKCNQCDKSFVQNDQLTSHVRIHTGEKPYLCSYCGMGYSHNCQLKAHMRTHGDEPKKSMEPL</sequence>
<keyword evidence="5 11" id="KW-0863">Zinc-finger</keyword>
<proteinExistence type="inferred from homology"/>
<feature type="domain" description="C2H2-type" evidence="14">
    <location>
        <begin position="627"/>
        <end position="654"/>
    </location>
</feature>
<dbReference type="PANTHER" id="PTHR16515:SF66">
    <property type="entry name" value="C2H2-TYPE DOMAIN-CONTAINING PROTEIN"/>
    <property type="match status" value="1"/>
</dbReference>
<comment type="similarity">
    <text evidence="2">Belongs to the krueppel C2H2-type zinc-finger protein family.</text>
</comment>
<keyword evidence="9" id="KW-0804">Transcription</keyword>
<keyword evidence="4" id="KW-0677">Repeat</keyword>
<dbReference type="InterPro" id="IPR001965">
    <property type="entry name" value="Znf_PHD"/>
</dbReference>
<evidence type="ECO:0000259" key="14">
    <source>
        <dbReference type="PROSITE" id="PS50157"/>
    </source>
</evidence>
<dbReference type="SUPFAM" id="SSF57903">
    <property type="entry name" value="FYVE/PHD zinc finger"/>
    <property type="match status" value="1"/>
</dbReference>
<feature type="domain" description="C2H2-type" evidence="14">
    <location>
        <begin position="655"/>
        <end position="682"/>
    </location>
</feature>
<evidence type="ECO:0000256" key="8">
    <source>
        <dbReference type="ARBA" id="ARBA00023125"/>
    </source>
</evidence>
<dbReference type="SMART" id="SM00355">
    <property type="entry name" value="ZnF_C2H2"/>
    <property type="match status" value="11"/>
</dbReference>
<dbReference type="FunFam" id="3.30.160.60:FF:000052">
    <property type="entry name" value="zinc finger protein 546 isoform X1"/>
    <property type="match status" value="1"/>
</dbReference>
<dbReference type="EMBL" id="CAXKWB010000157">
    <property type="protein sequence ID" value="CAL4059549.1"/>
    <property type="molecule type" value="Genomic_DNA"/>
</dbReference>
<evidence type="ECO:0000259" key="13">
    <source>
        <dbReference type="PROSITE" id="PS50016"/>
    </source>
</evidence>
<dbReference type="PROSITE" id="PS50016">
    <property type="entry name" value="ZF_PHD_2"/>
    <property type="match status" value="1"/>
</dbReference>
<comment type="subcellular location">
    <subcellularLocation>
        <location evidence="1">Nucleus</location>
    </subcellularLocation>
</comment>
<evidence type="ECO:0000256" key="7">
    <source>
        <dbReference type="ARBA" id="ARBA00023015"/>
    </source>
</evidence>
<dbReference type="PROSITE" id="PS50157">
    <property type="entry name" value="ZINC_FINGER_C2H2_2"/>
    <property type="match status" value="10"/>
</dbReference>
<dbReference type="FunFam" id="3.30.160.60:FF:000145">
    <property type="entry name" value="Zinc finger protein 574"/>
    <property type="match status" value="3"/>
</dbReference>
<dbReference type="SMART" id="SM00249">
    <property type="entry name" value="PHD"/>
    <property type="match status" value="2"/>
</dbReference>
<dbReference type="FunFam" id="3.30.160.60:FF:001156">
    <property type="entry name" value="Zinc finger protein 407"/>
    <property type="match status" value="1"/>
</dbReference>
<dbReference type="FunFam" id="3.30.160.60:FF:000295">
    <property type="entry name" value="zinc finger protein 19"/>
    <property type="match status" value="1"/>
</dbReference>
<evidence type="ECO:0000256" key="4">
    <source>
        <dbReference type="ARBA" id="ARBA00022737"/>
    </source>
</evidence>
<dbReference type="PANTHER" id="PTHR16515">
    <property type="entry name" value="PR DOMAIN ZINC FINGER PROTEIN"/>
    <property type="match status" value="1"/>
</dbReference>
<dbReference type="FunFam" id="3.30.160.60:FF:000744">
    <property type="entry name" value="zinc finger E-box-binding homeobox 1"/>
    <property type="match status" value="1"/>
</dbReference>
<evidence type="ECO:0000313" key="16">
    <source>
        <dbReference type="Proteomes" id="UP001497623"/>
    </source>
</evidence>
<dbReference type="FunFam" id="3.30.160.60:FF:000912">
    <property type="entry name" value="Zinc finger protein 660"/>
    <property type="match status" value="1"/>
</dbReference>
<dbReference type="PROSITE" id="PS00028">
    <property type="entry name" value="ZINC_FINGER_C2H2_1"/>
    <property type="match status" value="9"/>
</dbReference>
<keyword evidence="7" id="KW-0805">Transcription regulation</keyword>
<comment type="caution">
    <text evidence="15">The sequence shown here is derived from an EMBL/GenBank/DDBJ whole genome shotgun (WGS) entry which is preliminary data.</text>
</comment>
<dbReference type="InterPro" id="IPR013087">
    <property type="entry name" value="Znf_C2H2_type"/>
</dbReference>
<evidence type="ECO:0000256" key="5">
    <source>
        <dbReference type="ARBA" id="ARBA00022771"/>
    </source>
</evidence>
<dbReference type="InterPro" id="IPR013083">
    <property type="entry name" value="Znf_RING/FYVE/PHD"/>
</dbReference>
<evidence type="ECO:0000256" key="12">
    <source>
        <dbReference type="SAM" id="MobiDB-lite"/>
    </source>
</evidence>
<keyword evidence="3" id="KW-0479">Metal-binding</keyword>
<feature type="domain" description="C2H2-type" evidence="14">
    <location>
        <begin position="462"/>
        <end position="489"/>
    </location>
</feature>
<name>A0AAV2PKG6_MEGNR</name>
<dbReference type="GO" id="GO:0010468">
    <property type="term" value="P:regulation of gene expression"/>
    <property type="evidence" value="ECO:0007669"/>
    <property type="project" value="TreeGrafter"/>
</dbReference>